<evidence type="ECO:0008006" key="9">
    <source>
        <dbReference type="Google" id="ProtNLM"/>
    </source>
</evidence>
<dbReference type="NCBIfam" id="TIGR00756">
    <property type="entry name" value="PPR"/>
    <property type="match status" value="1"/>
</dbReference>
<keyword evidence="3" id="KW-0677">Repeat</keyword>
<evidence type="ECO:0000256" key="3">
    <source>
        <dbReference type="ARBA" id="ARBA00022737"/>
    </source>
</evidence>
<keyword evidence="4" id="KW-0809">Transit peptide</keyword>
<comment type="caution">
    <text evidence="7">The sequence shown here is derived from an EMBL/GenBank/DDBJ whole genome shotgun (WGS) entry which is preliminary data.</text>
</comment>
<dbReference type="GO" id="GO:0005739">
    <property type="term" value="C:mitochondrion"/>
    <property type="evidence" value="ECO:0007669"/>
    <property type="project" value="UniProtKB-SubCell"/>
</dbReference>
<name>A0AAW1YPU8_RUBAR</name>
<dbReference type="Pfam" id="PF01535">
    <property type="entry name" value="PPR"/>
    <property type="match status" value="3"/>
</dbReference>
<comment type="similarity">
    <text evidence="2">Belongs to the PPR family. P subfamily.</text>
</comment>
<evidence type="ECO:0000256" key="1">
    <source>
        <dbReference type="ARBA" id="ARBA00004173"/>
    </source>
</evidence>
<dbReference type="EMBL" id="JBEDUW010000001">
    <property type="protein sequence ID" value="KAK9950539.1"/>
    <property type="molecule type" value="Genomic_DNA"/>
</dbReference>
<sequence>MNCSRSTSSGAWLVRKLCTAMEGRRDNPDRLYRRLSALGGSGRSAATALNEYIMEGRAVKKYELDGCIKELRKYRKYQNALEIMEWMEFRKINYANPDFAVRLDLTAKAKGIEAAENYFSNLPPSAKNKLTYGSLLNCYCKEVMEETALAHYQKMDELNYADSTLAFNNLMSLYMRKQQPDKVAPLVQEMKQRELPLDSFSYNIWMQSYASLNDIEGVERVVEEMQSQGQDICDWSTYSNLASIYVKAQLFEKAELALKMSEKMMIPLKQRRTYHFLITLYANTCNLGEVKRVWEYLKLTFPETNNMSYILMLQALCKLKDVEGLKKCFEEWQSNCSSFDMRLANAVIRAYLSQNMHEEAVSIFKDATKRSKGPFFKAREMFMIYYLDARNVDLAISYLEGAISDSKDEEWHPSPETISAFFKYFEETKDVDSAENFCKILKRLNCLSSNVYCLLLKVYMAAGEVLPEIHQRLKEDNIEISPELKQLLERVSPRRSTTWFFGFS</sequence>
<proteinExistence type="inferred from homology"/>
<dbReference type="FunFam" id="1.25.40.10:FF:000385">
    <property type="entry name" value="Pentatricopeptide repeat-containing protein mitochondrial"/>
    <property type="match status" value="1"/>
</dbReference>
<accession>A0AAW1YPU8</accession>
<dbReference type="SUPFAM" id="SSF48452">
    <property type="entry name" value="TPR-like"/>
    <property type="match status" value="1"/>
</dbReference>
<evidence type="ECO:0000313" key="8">
    <source>
        <dbReference type="Proteomes" id="UP001457282"/>
    </source>
</evidence>
<dbReference type="Gene3D" id="1.25.40.10">
    <property type="entry name" value="Tetratricopeptide repeat domain"/>
    <property type="match status" value="3"/>
</dbReference>
<reference evidence="7 8" key="1">
    <citation type="journal article" date="2023" name="G3 (Bethesda)">
        <title>A chromosome-length genome assembly and annotation of blackberry (Rubus argutus, cv. 'Hillquist').</title>
        <authorList>
            <person name="Bruna T."/>
            <person name="Aryal R."/>
            <person name="Dudchenko O."/>
            <person name="Sargent D.J."/>
            <person name="Mead D."/>
            <person name="Buti M."/>
            <person name="Cavallini A."/>
            <person name="Hytonen T."/>
            <person name="Andres J."/>
            <person name="Pham M."/>
            <person name="Weisz D."/>
            <person name="Mascagni F."/>
            <person name="Usai G."/>
            <person name="Natali L."/>
            <person name="Bassil N."/>
            <person name="Fernandez G.E."/>
            <person name="Lomsadze A."/>
            <person name="Armour M."/>
            <person name="Olukolu B."/>
            <person name="Poorten T."/>
            <person name="Britton C."/>
            <person name="Davik J."/>
            <person name="Ashrafi H."/>
            <person name="Aiden E.L."/>
            <person name="Borodovsky M."/>
            <person name="Worthington M."/>
        </authorList>
    </citation>
    <scope>NUCLEOTIDE SEQUENCE [LARGE SCALE GENOMIC DNA]</scope>
    <source>
        <strain evidence="7">PI 553951</strain>
    </source>
</reference>
<comment type="subcellular location">
    <subcellularLocation>
        <location evidence="1">Mitochondrion</location>
    </subcellularLocation>
</comment>
<dbReference type="PANTHER" id="PTHR45717:SF8">
    <property type="entry name" value="OS01G0301000 PROTEIN"/>
    <property type="match status" value="1"/>
</dbReference>
<keyword evidence="8" id="KW-1185">Reference proteome</keyword>
<dbReference type="InterPro" id="IPR011990">
    <property type="entry name" value="TPR-like_helical_dom_sf"/>
</dbReference>
<dbReference type="PANTHER" id="PTHR45717">
    <property type="entry name" value="OS12G0527900 PROTEIN"/>
    <property type="match status" value="1"/>
</dbReference>
<evidence type="ECO:0000313" key="7">
    <source>
        <dbReference type="EMBL" id="KAK9950539.1"/>
    </source>
</evidence>
<feature type="repeat" description="PPR" evidence="6">
    <location>
        <begin position="198"/>
        <end position="232"/>
    </location>
</feature>
<dbReference type="Proteomes" id="UP001457282">
    <property type="component" value="Unassembled WGS sequence"/>
</dbReference>
<evidence type="ECO:0000256" key="6">
    <source>
        <dbReference type="PROSITE-ProRule" id="PRU00708"/>
    </source>
</evidence>
<evidence type="ECO:0000256" key="4">
    <source>
        <dbReference type="ARBA" id="ARBA00022946"/>
    </source>
</evidence>
<dbReference type="FunFam" id="1.25.40.10:FF:000618">
    <property type="entry name" value="Pentatricopeptide repeat-containing protein mitochondrial"/>
    <property type="match status" value="1"/>
</dbReference>
<organism evidence="7 8">
    <name type="scientific">Rubus argutus</name>
    <name type="common">Southern blackberry</name>
    <dbReference type="NCBI Taxonomy" id="59490"/>
    <lineage>
        <taxon>Eukaryota</taxon>
        <taxon>Viridiplantae</taxon>
        <taxon>Streptophyta</taxon>
        <taxon>Embryophyta</taxon>
        <taxon>Tracheophyta</taxon>
        <taxon>Spermatophyta</taxon>
        <taxon>Magnoliopsida</taxon>
        <taxon>eudicotyledons</taxon>
        <taxon>Gunneridae</taxon>
        <taxon>Pentapetalae</taxon>
        <taxon>rosids</taxon>
        <taxon>fabids</taxon>
        <taxon>Rosales</taxon>
        <taxon>Rosaceae</taxon>
        <taxon>Rosoideae</taxon>
        <taxon>Rosoideae incertae sedis</taxon>
        <taxon>Rubus</taxon>
    </lineage>
</organism>
<dbReference type="GO" id="GO:0003729">
    <property type="term" value="F:mRNA binding"/>
    <property type="evidence" value="ECO:0007669"/>
    <property type="project" value="UniProtKB-ARBA"/>
</dbReference>
<gene>
    <name evidence="7" type="ORF">M0R45_006025</name>
</gene>
<protein>
    <recommendedName>
        <fullName evidence="9">Pentatricopeptide repeat-containing protein</fullName>
    </recommendedName>
</protein>
<evidence type="ECO:0000256" key="5">
    <source>
        <dbReference type="ARBA" id="ARBA00023128"/>
    </source>
</evidence>
<keyword evidence="5" id="KW-0496">Mitochondrion</keyword>
<evidence type="ECO:0000256" key="2">
    <source>
        <dbReference type="ARBA" id="ARBA00007626"/>
    </source>
</evidence>
<dbReference type="InterPro" id="IPR002885">
    <property type="entry name" value="PPR_rpt"/>
</dbReference>
<dbReference type="Pfam" id="PF13041">
    <property type="entry name" value="PPR_2"/>
    <property type="match status" value="1"/>
</dbReference>
<dbReference type="PROSITE" id="PS51375">
    <property type="entry name" value="PPR"/>
    <property type="match status" value="1"/>
</dbReference>
<dbReference type="AlphaFoldDB" id="A0AAW1YPU8"/>